<reference evidence="1 2" key="1">
    <citation type="submission" date="2020-08" db="EMBL/GenBank/DDBJ databases">
        <title>Genomic Encyclopedia of Type Strains, Phase IV (KMG-IV): sequencing the most valuable type-strain genomes for metagenomic binning, comparative biology and taxonomic classification.</title>
        <authorList>
            <person name="Goeker M."/>
        </authorList>
    </citation>
    <scope>NUCLEOTIDE SEQUENCE [LARGE SCALE GENOMIC DNA]</scope>
    <source>
        <strain evidence="1 2">DSM 103733</strain>
    </source>
</reference>
<dbReference type="EMBL" id="JACHEK010000002">
    <property type="protein sequence ID" value="MBB6142976.1"/>
    <property type="molecule type" value="Genomic_DNA"/>
</dbReference>
<dbReference type="SUPFAM" id="SSF50249">
    <property type="entry name" value="Nucleic acid-binding proteins"/>
    <property type="match status" value="1"/>
</dbReference>
<dbReference type="InterPro" id="IPR012340">
    <property type="entry name" value="NA-bd_OB-fold"/>
</dbReference>
<keyword evidence="2" id="KW-1185">Reference proteome</keyword>
<dbReference type="Gene3D" id="2.40.50.140">
    <property type="entry name" value="Nucleic acid-binding proteins"/>
    <property type="match status" value="1"/>
</dbReference>
<evidence type="ECO:0000313" key="2">
    <source>
        <dbReference type="Proteomes" id="UP000538666"/>
    </source>
</evidence>
<accession>A0A841JNP0</accession>
<organism evidence="1 2">
    <name type="scientific">Silvibacterium bohemicum</name>
    <dbReference type="NCBI Taxonomy" id="1577686"/>
    <lineage>
        <taxon>Bacteria</taxon>
        <taxon>Pseudomonadati</taxon>
        <taxon>Acidobacteriota</taxon>
        <taxon>Terriglobia</taxon>
        <taxon>Terriglobales</taxon>
        <taxon>Acidobacteriaceae</taxon>
        <taxon>Silvibacterium</taxon>
    </lineage>
</organism>
<protein>
    <recommendedName>
        <fullName evidence="3">Single-stranded DNA-binding protein</fullName>
    </recommendedName>
</protein>
<dbReference type="OrthoDB" id="118863at2"/>
<dbReference type="AlphaFoldDB" id="A0A841JNP0"/>
<evidence type="ECO:0008006" key="3">
    <source>
        <dbReference type="Google" id="ProtNLM"/>
    </source>
</evidence>
<gene>
    <name evidence="1" type="ORF">HNQ77_000920</name>
</gene>
<comment type="caution">
    <text evidence="1">The sequence shown here is derived from an EMBL/GenBank/DDBJ whole genome shotgun (WGS) entry which is preliminary data.</text>
</comment>
<dbReference type="Proteomes" id="UP000538666">
    <property type="component" value="Unassembled WGS sequence"/>
</dbReference>
<name>A0A841JNP0_9BACT</name>
<evidence type="ECO:0000313" key="1">
    <source>
        <dbReference type="EMBL" id="MBB6142976.1"/>
    </source>
</evidence>
<proteinExistence type="predicted"/>
<sequence length="132" mass="14689">MTGLFQNTVTLRGFLAADATVPPSDGITEEAFAVLLLATMSGTWDVATNEWTPRITTHRIVCPGPWFCGFTRGMKRGDYLDVEAELRAQEHIRIAVVAGERFPVKHDSYEIQATRIQRLERPLLVVDTGEDG</sequence>
<dbReference type="RefSeq" id="WP_050061926.1">
    <property type="nucleotide sequence ID" value="NZ_JACHEK010000002.1"/>
</dbReference>